<gene>
    <name evidence="1" type="ORF">DCAR_0522379</name>
</gene>
<dbReference type="Proteomes" id="UP000077755">
    <property type="component" value="Chromosome 5"/>
</dbReference>
<evidence type="ECO:0000313" key="1">
    <source>
        <dbReference type="EMBL" id="WOH02989.1"/>
    </source>
</evidence>
<name>A0A164ZS32_DAUCS</name>
<keyword evidence="2" id="KW-1185">Reference proteome</keyword>
<reference evidence="1" key="2">
    <citation type="submission" date="2022-03" db="EMBL/GenBank/DDBJ databases">
        <title>Draft title - Genomic analysis of global carrot germplasm unveils the trajectory of domestication and the origin of high carotenoid orange carrot.</title>
        <authorList>
            <person name="Iorizzo M."/>
            <person name="Ellison S."/>
            <person name="Senalik D."/>
            <person name="Macko-Podgorni A."/>
            <person name="Grzebelus D."/>
            <person name="Bostan H."/>
            <person name="Rolling W."/>
            <person name="Curaba J."/>
            <person name="Simon P."/>
        </authorList>
    </citation>
    <scope>NUCLEOTIDE SEQUENCE</scope>
    <source>
        <tissue evidence="1">Leaf</tissue>
    </source>
</reference>
<reference evidence="1" key="1">
    <citation type="journal article" date="2016" name="Nat. Genet.">
        <title>A high-quality carrot genome assembly provides new insights into carotenoid accumulation and asterid genome evolution.</title>
        <authorList>
            <person name="Iorizzo M."/>
            <person name="Ellison S."/>
            <person name="Senalik D."/>
            <person name="Zeng P."/>
            <person name="Satapoomin P."/>
            <person name="Huang J."/>
            <person name="Bowman M."/>
            <person name="Iovene M."/>
            <person name="Sanseverino W."/>
            <person name="Cavagnaro P."/>
            <person name="Yildiz M."/>
            <person name="Macko-Podgorni A."/>
            <person name="Moranska E."/>
            <person name="Grzebelus E."/>
            <person name="Grzebelus D."/>
            <person name="Ashrafi H."/>
            <person name="Zheng Z."/>
            <person name="Cheng S."/>
            <person name="Spooner D."/>
            <person name="Van Deynze A."/>
            <person name="Simon P."/>
        </authorList>
    </citation>
    <scope>NUCLEOTIDE SEQUENCE</scope>
    <source>
        <tissue evidence="1">Leaf</tissue>
    </source>
</reference>
<organism evidence="1 2">
    <name type="scientific">Daucus carota subsp. sativus</name>
    <name type="common">Carrot</name>
    <dbReference type="NCBI Taxonomy" id="79200"/>
    <lineage>
        <taxon>Eukaryota</taxon>
        <taxon>Viridiplantae</taxon>
        <taxon>Streptophyta</taxon>
        <taxon>Embryophyta</taxon>
        <taxon>Tracheophyta</taxon>
        <taxon>Spermatophyta</taxon>
        <taxon>Magnoliopsida</taxon>
        <taxon>eudicotyledons</taxon>
        <taxon>Gunneridae</taxon>
        <taxon>Pentapetalae</taxon>
        <taxon>asterids</taxon>
        <taxon>campanulids</taxon>
        <taxon>Apiales</taxon>
        <taxon>Apiaceae</taxon>
        <taxon>Apioideae</taxon>
        <taxon>Scandiceae</taxon>
        <taxon>Daucinae</taxon>
        <taxon>Daucus</taxon>
        <taxon>Daucus sect. Daucus</taxon>
    </lineage>
</organism>
<protein>
    <submittedName>
        <fullName evidence="1">Uncharacterized protein</fullName>
    </submittedName>
</protein>
<dbReference type="EMBL" id="CP093347">
    <property type="protein sequence ID" value="WOH02989.1"/>
    <property type="molecule type" value="Genomic_DNA"/>
</dbReference>
<proteinExistence type="predicted"/>
<dbReference type="Gramene" id="KZM96319">
    <property type="protein sequence ID" value="KZM96319"/>
    <property type="gene ID" value="DCAR_019561"/>
</dbReference>
<dbReference type="AlphaFoldDB" id="A0A164ZS32"/>
<evidence type="ECO:0000313" key="2">
    <source>
        <dbReference type="Proteomes" id="UP000077755"/>
    </source>
</evidence>
<sequence length="86" mass="9528">MEKGDNVLDGFYEIKWSKAPSSDDSHGKGCISLVMICVCFSLDFCGLVWPRSPTSPSCPANRPRSCLALLLNNRFLLPPFCKNTKC</sequence>
<accession>A0A164ZS32</accession>